<dbReference type="InterPro" id="IPR036412">
    <property type="entry name" value="HAD-like_sf"/>
</dbReference>
<evidence type="ECO:0000313" key="6">
    <source>
        <dbReference type="Proteomes" id="UP001216674"/>
    </source>
</evidence>
<comment type="catalytic activity">
    <reaction evidence="1">
        <text>2-phosphoglycolate + H2O = glycolate + phosphate</text>
        <dbReference type="Rhea" id="RHEA:14369"/>
        <dbReference type="ChEBI" id="CHEBI:15377"/>
        <dbReference type="ChEBI" id="CHEBI:29805"/>
        <dbReference type="ChEBI" id="CHEBI:43474"/>
        <dbReference type="ChEBI" id="CHEBI:58033"/>
        <dbReference type="EC" id="3.1.3.18"/>
    </reaction>
</comment>
<proteinExistence type="inferred from homology"/>
<gene>
    <name evidence="5" type="ORF">P3W85_27820</name>
</gene>
<accession>A0ABT6AVT1</accession>
<keyword evidence="6" id="KW-1185">Reference proteome</keyword>
<dbReference type="SFLD" id="SFLDG01129">
    <property type="entry name" value="C1.5:_HAD__Beta-PGM__Phosphata"/>
    <property type="match status" value="1"/>
</dbReference>
<evidence type="ECO:0000256" key="2">
    <source>
        <dbReference type="ARBA" id="ARBA00004818"/>
    </source>
</evidence>
<comment type="pathway">
    <text evidence="2">Organic acid metabolism; glycolate biosynthesis; glycolate from 2-phosphoglycolate: step 1/1.</text>
</comment>
<dbReference type="PANTHER" id="PTHR43434:SF1">
    <property type="entry name" value="PHOSPHOGLYCOLATE PHOSPHATASE"/>
    <property type="match status" value="1"/>
</dbReference>
<dbReference type="EMBL" id="JARJLM010000459">
    <property type="protein sequence ID" value="MDF3836735.1"/>
    <property type="molecule type" value="Genomic_DNA"/>
</dbReference>
<evidence type="ECO:0000256" key="4">
    <source>
        <dbReference type="ARBA" id="ARBA00013078"/>
    </source>
</evidence>
<dbReference type="GO" id="GO:0016787">
    <property type="term" value="F:hydrolase activity"/>
    <property type="evidence" value="ECO:0007669"/>
    <property type="project" value="UniProtKB-KW"/>
</dbReference>
<dbReference type="InterPro" id="IPR050155">
    <property type="entry name" value="HAD-like_hydrolase_sf"/>
</dbReference>
<evidence type="ECO:0000256" key="3">
    <source>
        <dbReference type="ARBA" id="ARBA00006171"/>
    </source>
</evidence>
<reference evidence="5 6" key="1">
    <citation type="submission" date="2023-03" db="EMBL/GenBank/DDBJ databases">
        <title>Draft assemblies of triclosan tolerant bacteria isolated from returned activated sludge.</title>
        <authorList>
            <person name="Van Hamelsveld S."/>
        </authorList>
    </citation>
    <scope>NUCLEOTIDE SEQUENCE [LARGE SCALE GENOMIC DNA]</scope>
    <source>
        <strain evidence="5 6">GW210010_S58</strain>
    </source>
</reference>
<dbReference type="InterPro" id="IPR023214">
    <property type="entry name" value="HAD_sf"/>
</dbReference>
<name>A0ABT6AVT1_9BURK</name>
<dbReference type="EC" id="3.1.3.18" evidence="4"/>
<comment type="caution">
    <text evidence="5">The sequence shown here is derived from an EMBL/GenBank/DDBJ whole genome shotgun (WGS) entry which is preliminary data.</text>
</comment>
<dbReference type="InterPro" id="IPR006439">
    <property type="entry name" value="HAD-SF_hydro_IA"/>
</dbReference>
<dbReference type="SUPFAM" id="SSF56784">
    <property type="entry name" value="HAD-like"/>
    <property type="match status" value="1"/>
</dbReference>
<sequence length="218" mass="23254">MAIFDLDGTIIDAAPDMAAGINGLLRARGLPPLQLAEATPLLGDGLRVFAARAFRLRRSEITEGEVAAFVDGYVQAPILETRLYPDVARTLGALREAGWRMVLCTNKVEVAACSILRELGVLPYFDAICGGDTVAFCKPDPRHIEQALARARLLHRPAVMVGDNRADVAAAQAYGMPSVFAAWGYGRPDMGRGATKVAGRFDELPGLMSAALIGWTSG</sequence>
<keyword evidence="5" id="KW-0378">Hydrolase</keyword>
<dbReference type="InterPro" id="IPR023198">
    <property type="entry name" value="PGP-like_dom2"/>
</dbReference>
<dbReference type="NCBIfam" id="TIGR01509">
    <property type="entry name" value="HAD-SF-IA-v3"/>
    <property type="match status" value="1"/>
</dbReference>
<organism evidence="5 6">
    <name type="scientific">Cupriavidus basilensis</name>
    <dbReference type="NCBI Taxonomy" id="68895"/>
    <lineage>
        <taxon>Bacteria</taxon>
        <taxon>Pseudomonadati</taxon>
        <taxon>Pseudomonadota</taxon>
        <taxon>Betaproteobacteria</taxon>
        <taxon>Burkholderiales</taxon>
        <taxon>Burkholderiaceae</taxon>
        <taxon>Cupriavidus</taxon>
    </lineage>
</organism>
<dbReference type="Gene3D" id="1.10.150.240">
    <property type="entry name" value="Putative phosphatase, domain 2"/>
    <property type="match status" value="1"/>
</dbReference>
<evidence type="ECO:0000313" key="5">
    <source>
        <dbReference type="EMBL" id="MDF3836735.1"/>
    </source>
</evidence>
<evidence type="ECO:0000256" key="1">
    <source>
        <dbReference type="ARBA" id="ARBA00000830"/>
    </source>
</evidence>
<dbReference type="RefSeq" id="WP_276267128.1">
    <property type="nucleotide sequence ID" value="NZ_JARJLM010000459.1"/>
</dbReference>
<comment type="similarity">
    <text evidence="3">Belongs to the HAD-like hydrolase superfamily. CbbY/CbbZ/Gph/YieH family.</text>
</comment>
<dbReference type="Gene3D" id="3.40.50.1000">
    <property type="entry name" value="HAD superfamily/HAD-like"/>
    <property type="match status" value="1"/>
</dbReference>
<dbReference type="Pfam" id="PF00702">
    <property type="entry name" value="Hydrolase"/>
    <property type="match status" value="1"/>
</dbReference>
<dbReference type="SFLD" id="SFLDS00003">
    <property type="entry name" value="Haloacid_Dehalogenase"/>
    <property type="match status" value="1"/>
</dbReference>
<dbReference type="PANTHER" id="PTHR43434">
    <property type="entry name" value="PHOSPHOGLYCOLATE PHOSPHATASE"/>
    <property type="match status" value="1"/>
</dbReference>
<protein>
    <recommendedName>
        <fullName evidence="4">phosphoglycolate phosphatase</fullName>
        <ecNumber evidence="4">3.1.3.18</ecNumber>
    </recommendedName>
</protein>
<dbReference type="Proteomes" id="UP001216674">
    <property type="component" value="Unassembled WGS sequence"/>
</dbReference>